<dbReference type="RefSeq" id="WP_344313470.1">
    <property type="nucleotide sequence ID" value="NZ_BAAANY010000023.1"/>
</dbReference>
<dbReference type="PROSITE" id="PS00086">
    <property type="entry name" value="CYTOCHROME_P450"/>
    <property type="match status" value="1"/>
</dbReference>
<keyword evidence="8" id="KW-0812">Transmembrane</keyword>
<dbReference type="InterPro" id="IPR036396">
    <property type="entry name" value="Cyt_P450_sf"/>
</dbReference>
<evidence type="ECO:0000256" key="4">
    <source>
        <dbReference type="ARBA" id="ARBA00023002"/>
    </source>
</evidence>
<keyword evidence="8" id="KW-1133">Transmembrane helix</keyword>
<evidence type="ECO:0000313" key="10">
    <source>
        <dbReference type="Proteomes" id="UP001500618"/>
    </source>
</evidence>
<keyword evidence="4 7" id="KW-0560">Oxidoreductase</keyword>
<evidence type="ECO:0000256" key="1">
    <source>
        <dbReference type="ARBA" id="ARBA00010617"/>
    </source>
</evidence>
<reference evidence="10" key="1">
    <citation type="journal article" date="2019" name="Int. J. Syst. Evol. Microbiol.">
        <title>The Global Catalogue of Microorganisms (GCM) 10K type strain sequencing project: providing services to taxonomists for standard genome sequencing and annotation.</title>
        <authorList>
            <consortium name="The Broad Institute Genomics Platform"/>
            <consortium name="The Broad Institute Genome Sequencing Center for Infectious Disease"/>
            <person name="Wu L."/>
            <person name="Ma J."/>
        </authorList>
    </citation>
    <scope>NUCLEOTIDE SEQUENCE [LARGE SCALE GENOMIC DNA]</scope>
    <source>
        <strain evidence="10">JCM 14718</strain>
    </source>
</reference>
<evidence type="ECO:0000256" key="7">
    <source>
        <dbReference type="RuleBase" id="RU000461"/>
    </source>
</evidence>
<gene>
    <name evidence="9" type="ORF">GCM10009765_57590</name>
</gene>
<evidence type="ECO:0000256" key="6">
    <source>
        <dbReference type="ARBA" id="ARBA00023033"/>
    </source>
</evidence>
<dbReference type="EMBL" id="BAAANY010000023">
    <property type="protein sequence ID" value="GAA1700602.1"/>
    <property type="molecule type" value="Genomic_DNA"/>
</dbReference>
<keyword evidence="8" id="KW-0472">Membrane</keyword>
<dbReference type="PANTHER" id="PTHR46696">
    <property type="entry name" value="P450, PUTATIVE (EUROFUNG)-RELATED"/>
    <property type="match status" value="1"/>
</dbReference>
<dbReference type="InterPro" id="IPR002397">
    <property type="entry name" value="Cyt_P450_B"/>
</dbReference>
<comment type="similarity">
    <text evidence="1 7">Belongs to the cytochrome P450 family.</text>
</comment>
<dbReference type="Proteomes" id="UP001500618">
    <property type="component" value="Unassembled WGS sequence"/>
</dbReference>
<dbReference type="PANTHER" id="PTHR46696:SF1">
    <property type="entry name" value="CYTOCHROME P450 YJIB-RELATED"/>
    <property type="match status" value="1"/>
</dbReference>
<evidence type="ECO:0000256" key="3">
    <source>
        <dbReference type="ARBA" id="ARBA00022723"/>
    </source>
</evidence>
<evidence type="ECO:0000256" key="2">
    <source>
        <dbReference type="ARBA" id="ARBA00022617"/>
    </source>
</evidence>
<feature type="transmembrane region" description="Helical" evidence="8">
    <location>
        <begin position="235"/>
        <end position="258"/>
    </location>
</feature>
<dbReference type="Pfam" id="PF00067">
    <property type="entry name" value="p450"/>
    <property type="match status" value="1"/>
</dbReference>
<keyword evidence="10" id="KW-1185">Reference proteome</keyword>
<organism evidence="9 10">
    <name type="scientific">Fodinicola feengrottensis</name>
    <dbReference type="NCBI Taxonomy" id="435914"/>
    <lineage>
        <taxon>Bacteria</taxon>
        <taxon>Bacillati</taxon>
        <taxon>Actinomycetota</taxon>
        <taxon>Actinomycetes</taxon>
        <taxon>Mycobacteriales</taxon>
        <taxon>Fodinicola</taxon>
    </lineage>
</organism>
<name>A0ABN2I928_9ACTN</name>
<protein>
    <submittedName>
        <fullName evidence="9">Cytochrome P450</fullName>
    </submittedName>
</protein>
<dbReference type="Gene3D" id="1.10.630.10">
    <property type="entry name" value="Cytochrome P450"/>
    <property type="match status" value="1"/>
</dbReference>
<evidence type="ECO:0000256" key="5">
    <source>
        <dbReference type="ARBA" id="ARBA00023004"/>
    </source>
</evidence>
<sequence length="405" mass="44721">MTDGETLATEILDGRLNAHRHAAYDHLRALVGPVRGRTPYGGVTWVVTRYDQARAVLADPRVSKVEPASAVLADPQADETFDAANNPFADNMLSHDQPEHGRLRRAVQPAFSPRRIAALAPRIQEICDDLIDGFADRGEAELIADFAFQLPMRVICELLGIASSTHDEIMTIMQVFFVEDTNQDVAELNQDAAPRLMDFVDRLIATKQSDPGTDLVTDLVQAEEPLTHREMASTIMLLIVAGFLTTVNLIGNAMFALLQDEKALLSLREDPERIPLAIEEFLRYESPFAPAVVYASEDMEVGGVKVAKDESFTVMIDAANRDPERYPDAETLVLDRAPRSHLAFGHGIHRCAGAPLARLEGDIALRTLLRRLPEVALGCQVEEVRWRADFVIHGVTALPVTFTRA</sequence>
<keyword evidence="2 7" id="KW-0349">Heme</keyword>
<proteinExistence type="inferred from homology"/>
<evidence type="ECO:0000313" key="9">
    <source>
        <dbReference type="EMBL" id="GAA1700602.1"/>
    </source>
</evidence>
<dbReference type="PRINTS" id="PR00359">
    <property type="entry name" value="BP450"/>
</dbReference>
<keyword evidence="6 7" id="KW-0503">Monooxygenase</keyword>
<comment type="caution">
    <text evidence="9">The sequence shown here is derived from an EMBL/GenBank/DDBJ whole genome shotgun (WGS) entry which is preliminary data.</text>
</comment>
<accession>A0ABN2I928</accession>
<keyword evidence="3 7" id="KW-0479">Metal-binding</keyword>
<keyword evidence="5 7" id="KW-0408">Iron</keyword>
<dbReference type="SUPFAM" id="SSF48264">
    <property type="entry name" value="Cytochrome P450"/>
    <property type="match status" value="1"/>
</dbReference>
<dbReference type="InterPro" id="IPR017972">
    <property type="entry name" value="Cyt_P450_CS"/>
</dbReference>
<dbReference type="CDD" id="cd11029">
    <property type="entry name" value="CYP107-like"/>
    <property type="match status" value="1"/>
</dbReference>
<evidence type="ECO:0000256" key="8">
    <source>
        <dbReference type="SAM" id="Phobius"/>
    </source>
</evidence>
<dbReference type="InterPro" id="IPR001128">
    <property type="entry name" value="Cyt_P450"/>
</dbReference>